<dbReference type="EMBL" id="JAKKDV010000009">
    <property type="protein sequence ID" value="MCF7561883.1"/>
    <property type="molecule type" value="Genomic_DNA"/>
</dbReference>
<feature type="signal peptide" evidence="1">
    <location>
        <begin position="1"/>
        <end position="22"/>
    </location>
</feature>
<keyword evidence="1" id="KW-0732">Signal</keyword>
<name>A0ABS9IMQ7_9FLAO</name>
<dbReference type="RefSeq" id="WP_237232616.1">
    <property type="nucleotide sequence ID" value="NZ_JAKKDV010000009.1"/>
</dbReference>
<evidence type="ECO:0008006" key="4">
    <source>
        <dbReference type="Google" id="ProtNLM"/>
    </source>
</evidence>
<dbReference type="PROSITE" id="PS51257">
    <property type="entry name" value="PROKAR_LIPOPROTEIN"/>
    <property type="match status" value="1"/>
</dbReference>
<proteinExistence type="predicted"/>
<organism evidence="2 3">
    <name type="scientific">Flaviramulus multivorans</name>
    <dbReference type="NCBI Taxonomy" id="1304750"/>
    <lineage>
        <taxon>Bacteria</taxon>
        <taxon>Pseudomonadati</taxon>
        <taxon>Bacteroidota</taxon>
        <taxon>Flavobacteriia</taxon>
        <taxon>Flavobacteriales</taxon>
        <taxon>Flavobacteriaceae</taxon>
        <taxon>Flaviramulus</taxon>
    </lineage>
</organism>
<gene>
    <name evidence="2" type="ORF">L3X39_14655</name>
</gene>
<sequence length="300" mass="34468">MTKFFLLAILLFITFSCSTHHRANIKANEKFIVELKKSSTRGGAIETALQGLLFGVNYLAEKSAKSLNSSYSQSISINDYYNTDLGKVEKTYEKIYIKKYSKPDNKEQKTIITQIVRDEFKGNIKSRGEESALTLNEVIRDKEDDILNFQAVIELISDPENPGITKLSFNELRILFSKTKVFKDEDLNAKVSLLIEGQWRDSEGTPHKKTLIEQVYDFKKLKYGYENQIKTPIVSPWYYDIPIYSDIEGAIKYGLINITIQLEEYEGNKSRYINKLPNILDKNKKVIINQGASSFNEILK</sequence>
<reference evidence="2 3" key="1">
    <citation type="submission" date="2022-01" db="EMBL/GenBank/DDBJ databases">
        <title>Draft genome sequence of Sabulilitoribacter multivorans KCTC 32326.</title>
        <authorList>
            <person name="Oh J.-S."/>
        </authorList>
    </citation>
    <scope>NUCLEOTIDE SEQUENCE [LARGE SCALE GENOMIC DNA]</scope>
    <source>
        <strain evidence="2 3">M-M16</strain>
    </source>
</reference>
<evidence type="ECO:0000313" key="3">
    <source>
        <dbReference type="Proteomes" id="UP001200022"/>
    </source>
</evidence>
<dbReference type="Proteomes" id="UP001200022">
    <property type="component" value="Unassembled WGS sequence"/>
</dbReference>
<comment type="caution">
    <text evidence="2">The sequence shown here is derived from an EMBL/GenBank/DDBJ whole genome shotgun (WGS) entry which is preliminary data.</text>
</comment>
<protein>
    <recommendedName>
        <fullName evidence="4">Lipoprotein</fullName>
    </recommendedName>
</protein>
<evidence type="ECO:0000256" key="1">
    <source>
        <dbReference type="SAM" id="SignalP"/>
    </source>
</evidence>
<keyword evidence="3" id="KW-1185">Reference proteome</keyword>
<accession>A0ABS9IMQ7</accession>
<evidence type="ECO:0000313" key="2">
    <source>
        <dbReference type="EMBL" id="MCF7561883.1"/>
    </source>
</evidence>
<feature type="chain" id="PRO_5045837880" description="Lipoprotein" evidence="1">
    <location>
        <begin position="23"/>
        <end position="300"/>
    </location>
</feature>